<dbReference type="KEGG" id="mym:A176_002485"/>
<dbReference type="PATRIC" id="fig|1297742.4.peg.2511"/>
<dbReference type="AlphaFoldDB" id="A0A0H4WVF4"/>
<sequence>MAQLQADEMLYIPNRKRLTHDRLDAGNGQQVLHLFYGEVELIFDEPDIAPLGEKLLQVEQFQAADAMAWSDGAPHSWDKTRDLLEMLIEQRVLRRVSDAPTGRTTVSYPERLGEVPAGREPLTFSARDNRCPMLTEQAFGRAFEISNLEVVVPVYRVAHPALDGDGRQVGENNVAPRTLFLDLPTVRKQCHYAGSRYQSELPMNVTAMKAMARQWPDLLSLTEQFRKAFFARMPPRTPGVLTAGELHMMVVCTLASVGYVMVRGTNPVLNGELDNGLSAMFRLIDGVRLVTNDLVRDAPEQPVTAQTIVDYAERHAVFHGPHGVCAGPPALINEYMQVLTGAAPAPIEAQPDIAARLGDLDAALDYGLLGQRVESVVRFFGATQGLLHERLRAAFAGHLPRTALQEFVEAPIDVARYPLLRDDFPLTETYQREINLSRWLFARIGEAFPGTPQGTSLDELAKLDPAEQATSQRRLAELFSHGLPGDKVVAEPLCGELAAVAASAFSLERRCLRVVEREQAMLNQRLQRPDHPLTGMDLAVFTRPRNGPPLAETLARGLGVSVTSDSASTVLGYGESSLTLKD</sequence>
<dbReference type="OrthoDB" id="7054649at2"/>
<gene>
    <name evidence="1" type="ORF">A176_002485</name>
</gene>
<dbReference type="RefSeq" id="WP_002638703.1">
    <property type="nucleotide sequence ID" value="NZ_CP012109.1"/>
</dbReference>
<accession>A0A0H4WVF4</accession>
<proteinExistence type="predicted"/>
<evidence type="ECO:0000313" key="1">
    <source>
        <dbReference type="EMBL" id="AKQ65573.1"/>
    </source>
</evidence>
<reference evidence="1 2" key="1">
    <citation type="journal article" date="2016" name="PLoS ONE">
        <title>Complete Genome Sequence and Comparative Genomics of a Novel Myxobacterium Myxococcus hansupus.</title>
        <authorList>
            <person name="Sharma G."/>
            <person name="Narwani T."/>
            <person name="Subramanian S."/>
        </authorList>
    </citation>
    <scope>NUCLEOTIDE SEQUENCE [LARGE SCALE GENOMIC DNA]</scope>
    <source>
        <strain evidence="2">mixupus</strain>
    </source>
</reference>
<evidence type="ECO:0000313" key="2">
    <source>
        <dbReference type="Proteomes" id="UP000009026"/>
    </source>
</evidence>
<dbReference type="EMBL" id="CP012109">
    <property type="protein sequence ID" value="AKQ65573.1"/>
    <property type="molecule type" value="Genomic_DNA"/>
</dbReference>
<dbReference type="STRING" id="1297742.A176_002485"/>
<protein>
    <submittedName>
        <fullName evidence="1">Uncharacterized protein</fullName>
    </submittedName>
</protein>
<name>A0A0H4WVF4_9BACT</name>
<dbReference type="Proteomes" id="UP000009026">
    <property type="component" value="Chromosome"/>
</dbReference>
<organism evidence="1 2">
    <name type="scientific">Pseudomyxococcus hansupus</name>
    <dbReference type="NCBI Taxonomy" id="1297742"/>
    <lineage>
        <taxon>Bacteria</taxon>
        <taxon>Pseudomonadati</taxon>
        <taxon>Myxococcota</taxon>
        <taxon>Myxococcia</taxon>
        <taxon>Myxococcales</taxon>
        <taxon>Cystobacterineae</taxon>
        <taxon>Myxococcaceae</taxon>
        <taxon>Pseudomyxococcus</taxon>
    </lineage>
</organism>
<keyword evidence="2" id="KW-1185">Reference proteome</keyword>